<dbReference type="Proteomes" id="UP000002668">
    <property type="component" value="Genome"/>
</dbReference>
<dbReference type="InParanoid" id="E5A0P9"/>
<protein>
    <submittedName>
        <fullName evidence="1">Uncharacterized protein</fullName>
    </submittedName>
</protein>
<reference evidence="2" key="1">
    <citation type="journal article" date="2011" name="Nat. Commun.">
        <title>Effector diversification within compartments of the Leptosphaeria maculans genome affected by Repeat-Induced Point mutations.</title>
        <authorList>
            <person name="Rouxel T."/>
            <person name="Grandaubert J."/>
            <person name="Hane J.K."/>
            <person name="Hoede C."/>
            <person name="van de Wouw A.P."/>
            <person name="Couloux A."/>
            <person name="Dominguez V."/>
            <person name="Anthouard V."/>
            <person name="Bally P."/>
            <person name="Bourras S."/>
            <person name="Cozijnsen A.J."/>
            <person name="Ciuffetti L.M."/>
            <person name="Degrave A."/>
            <person name="Dilmaghani A."/>
            <person name="Duret L."/>
            <person name="Fudal I."/>
            <person name="Goodwin S.B."/>
            <person name="Gout L."/>
            <person name="Glaser N."/>
            <person name="Linglin J."/>
            <person name="Kema G.H.J."/>
            <person name="Lapalu N."/>
            <person name="Lawrence C.B."/>
            <person name="May K."/>
            <person name="Meyer M."/>
            <person name="Ollivier B."/>
            <person name="Poulain J."/>
            <person name="Schoch C.L."/>
            <person name="Simon A."/>
            <person name="Spatafora J.W."/>
            <person name="Stachowiak A."/>
            <person name="Turgeon B.G."/>
            <person name="Tyler B.M."/>
            <person name="Vincent D."/>
            <person name="Weissenbach J."/>
            <person name="Amselem J."/>
            <person name="Quesneville H."/>
            <person name="Oliver R.P."/>
            <person name="Wincker P."/>
            <person name="Balesdent M.-H."/>
            <person name="Howlett B.J."/>
        </authorList>
    </citation>
    <scope>NUCLEOTIDE SEQUENCE [LARGE SCALE GENOMIC DNA]</scope>
    <source>
        <strain evidence="2">JN3 / isolate v23.1.3 / race Av1-4-5-6-7-8</strain>
    </source>
</reference>
<evidence type="ECO:0000313" key="1">
    <source>
        <dbReference type="EMBL" id="CBX97195.1"/>
    </source>
</evidence>
<keyword evidence="2" id="KW-1185">Reference proteome</keyword>
<evidence type="ECO:0000313" key="2">
    <source>
        <dbReference type="Proteomes" id="UP000002668"/>
    </source>
</evidence>
<proteinExistence type="predicted"/>
<sequence>MTHTFAMPSTIMTLGAQAMEPWAMGHSIGNLLTQIHALVDTHLSHPSTYRSIVPSTLDFVPALDAYLAHQRAVDGCTLPMPYDYQNTTDRKTRASRRRFVARYSRMLEAEFKRTVLEQLSSIFQDWSVEQTRLFNKGVDKAVCGIQWVAYPEENVAMCAGDGDWATWLKERCDELGMREFGAGRKALEEI</sequence>
<dbReference type="OrthoDB" id="3786143at2759"/>
<accession>E5A0P9</accession>
<gene>
    <name evidence="1" type="ORF">LEMA_P103260.1</name>
</gene>
<dbReference type="EMBL" id="FP929131">
    <property type="protein sequence ID" value="CBX97195.1"/>
    <property type="molecule type" value="Genomic_DNA"/>
</dbReference>
<dbReference type="VEuPathDB" id="FungiDB:LEMA_P103260.1"/>
<dbReference type="HOGENOM" id="CLU_103880_0_0_1"/>
<name>E5A0P9_LEPMJ</name>
<dbReference type="AlphaFoldDB" id="E5A0P9"/>
<organism evidence="2">
    <name type="scientific">Leptosphaeria maculans (strain JN3 / isolate v23.1.3 / race Av1-4-5-6-7-8)</name>
    <name type="common">Blackleg fungus</name>
    <name type="synonym">Phoma lingam</name>
    <dbReference type="NCBI Taxonomy" id="985895"/>
    <lineage>
        <taxon>Eukaryota</taxon>
        <taxon>Fungi</taxon>
        <taxon>Dikarya</taxon>
        <taxon>Ascomycota</taxon>
        <taxon>Pezizomycotina</taxon>
        <taxon>Dothideomycetes</taxon>
        <taxon>Pleosporomycetidae</taxon>
        <taxon>Pleosporales</taxon>
        <taxon>Pleosporineae</taxon>
        <taxon>Leptosphaeriaceae</taxon>
        <taxon>Plenodomus</taxon>
        <taxon>Plenodomus lingam/Leptosphaeria maculans species complex</taxon>
    </lineage>
</organism>
<dbReference type="OMA" id="IQWVVYP"/>
<dbReference type="eggNOG" id="ENOG502R79B">
    <property type="taxonomic scope" value="Eukaryota"/>
</dbReference>